<evidence type="ECO:0000313" key="3">
    <source>
        <dbReference type="Proteomes" id="UP001576784"/>
    </source>
</evidence>
<dbReference type="InterPro" id="IPR043504">
    <property type="entry name" value="Peptidase_S1_PA_chymotrypsin"/>
</dbReference>
<dbReference type="InterPro" id="IPR011047">
    <property type="entry name" value="Quinoprotein_ADH-like_sf"/>
</dbReference>
<comment type="caution">
    <text evidence="2">The sequence shown here is derived from an EMBL/GenBank/DDBJ whole genome shotgun (WGS) entry which is preliminary data.</text>
</comment>
<dbReference type="Pfam" id="PF00400">
    <property type="entry name" value="WD40"/>
    <property type="match status" value="3"/>
</dbReference>
<feature type="repeat" description="WD" evidence="1">
    <location>
        <begin position="254"/>
        <end position="295"/>
    </location>
</feature>
<reference evidence="2 3" key="1">
    <citation type="submission" date="2024-09" db="EMBL/GenBank/DDBJ databases">
        <title>Floridaenema gen nov. (Aerosakkonemataceae, Aerosakkonematales ord. nov., Cyanobacteria) from benthic tropical and subtropical fresh waters, with the description of four new species.</title>
        <authorList>
            <person name="Moretto J.A."/>
            <person name="Berthold D.E."/>
            <person name="Lefler F.W."/>
            <person name="Huang I.-S."/>
            <person name="Laughinghouse H. IV."/>
        </authorList>
    </citation>
    <scope>NUCLEOTIDE SEQUENCE [LARGE SCALE GENOMIC DNA]</scope>
    <source>
        <strain evidence="2 3">BLCC-F50</strain>
    </source>
</reference>
<keyword evidence="1" id="KW-0853">WD repeat</keyword>
<dbReference type="EMBL" id="JBHFNR010000075">
    <property type="protein sequence ID" value="MFB2893409.1"/>
    <property type="molecule type" value="Genomic_DNA"/>
</dbReference>
<dbReference type="PANTHER" id="PTHR19879:SF9">
    <property type="entry name" value="TRANSCRIPTION INITIATION FACTOR TFIID SUBUNIT 5"/>
    <property type="match status" value="1"/>
</dbReference>
<dbReference type="SMART" id="SM00320">
    <property type="entry name" value="WD40"/>
    <property type="match status" value="3"/>
</dbReference>
<dbReference type="RefSeq" id="WP_413263070.1">
    <property type="nucleotide sequence ID" value="NZ_JBHFNR010000075.1"/>
</dbReference>
<accession>A0ABV4XNV9</accession>
<dbReference type="SUPFAM" id="SSF50998">
    <property type="entry name" value="Quinoprotein alcohol dehydrogenase-like"/>
    <property type="match status" value="1"/>
</dbReference>
<evidence type="ECO:0000256" key="1">
    <source>
        <dbReference type="PROSITE-ProRule" id="PRU00221"/>
    </source>
</evidence>
<evidence type="ECO:0000313" key="2">
    <source>
        <dbReference type="EMBL" id="MFB2893409.1"/>
    </source>
</evidence>
<dbReference type="Proteomes" id="UP001576784">
    <property type="component" value="Unassembled WGS sequence"/>
</dbReference>
<organism evidence="2 3">
    <name type="scientific">Floridaenema flaviceps BLCC-F50</name>
    <dbReference type="NCBI Taxonomy" id="3153642"/>
    <lineage>
        <taxon>Bacteria</taxon>
        <taxon>Bacillati</taxon>
        <taxon>Cyanobacteriota</taxon>
        <taxon>Cyanophyceae</taxon>
        <taxon>Oscillatoriophycideae</taxon>
        <taxon>Aerosakkonematales</taxon>
        <taxon>Aerosakkonemataceae</taxon>
        <taxon>Floridanema</taxon>
        <taxon>Floridanema flaviceps</taxon>
    </lineage>
</organism>
<dbReference type="PANTHER" id="PTHR19879">
    <property type="entry name" value="TRANSCRIPTION INITIATION FACTOR TFIID"/>
    <property type="match status" value="1"/>
</dbReference>
<dbReference type="SUPFAM" id="SSF50494">
    <property type="entry name" value="Trypsin-like serine proteases"/>
    <property type="match status" value="1"/>
</dbReference>
<protein>
    <submittedName>
        <fullName evidence="2">Trypsin-like peptidase domain-containing protein</fullName>
    </submittedName>
</protein>
<dbReference type="Gene3D" id="2.130.10.10">
    <property type="entry name" value="YVTN repeat-like/Quinoprotein amine dehydrogenase"/>
    <property type="match status" value="1"/>
</dbReference>
<sequence length="551" mass="60450">MKPNFFNGLSAVIIGATIVITQSQVTAPQTSNEQTISAIAKEITVVINGQNPGSGVIVSHKNDTYYVLTAKHVVATQDQYEIITPDGKQYKLDYRNVKKFPGMDLAMVQFTSTEKYRIALLGNSDRIKEGATVYTSGWPHPGRAITERIYQVTQGKVSGRPLKPLEDGYALVYTNITRSGMSGGPVLDDEGRVIAIHGRAEGESIINPDTGQTIDVKSGFNLGIPINSFWQMASQTNVNLPYSLVNFTLAKSIKTTDKAGVIGLAITPDGQNFVTGNTKGEIHLWNLKTGEVQKTIGTHPDSVTSVLISRDGQTLVTGDGETIKIWHLPTGKLKTTISGIASEISHNGQILAGYSLEEKEKKHLHLWNLSTGKPIKFLKVGDGAFNFTPNGQIVVFHHPKYEVQVWDVVTGKLLRKFEIIREENSAGGIVQCVTVSPDGTALAAEWWDGKVRLWNLETGEFIRALSDPSTNGTHLCLSRTFDPNGQIYISASRYAATRTVYMWNLQTGRRFYLPDANAPIALSPDGRTLISAEHLDNSSFHWIKIWRSPGS</sequence>
<proteinExistence type="predicted"/>
<dbReference type="InterPro" id="IPR015943">
    <property type="entry name" value="WD40/YVTN_repeat-like_dom_sf"/>
</dbReference>
<dbReference type="InterPro" id="IPR001680">
    <property type="entry name" value="WD40_rpt"/>
</dbReference>
<keyword evidence="3" id="KW-1185">Reference proteome</keyword>
<dbReference type="PROSITE" id="PS50082">
    <property type="entry name" value="WD_REPEATS_2"/>
    <property type="match status" value="2"/>
</dbReference>
<dbReference type="InterPro" id="IPR009003">
    <property type="entry name" value="Peptidase_S1_PA"/>
</dbReference>
<dbReference type="Gene3D" id="2.40.10.10">
    <property type="entry name" value="Trypsin-like serine proteases"/>
    <property type="match status" value="2"/>
</dbReference>
<feature type="repeat" description="WD" evidence="1">
    <location>
        <begin position="430"/>
        <end position="464"/>
    </location>
</feature>
<gene>
    <name evidence="2" type="ORF">ACE1CI_10890</name>
</gene>
<dbReference type="Pfam" id="PF13365">
    <property type="entry name" value="Trypsin_2"/>
    <property type="match status" value="1"/>
</dbReference>
<name>A0ABV4XNV9_9CYAN</name>